<keyword evidence="2" id="KW-1185">Reference proteome</keyword>
<gene>
    <name evidence="1" type="ORF">BS50DRAFT_636805</name>
</gene>
<evidence type="ECO:0000313" key="1">
    <source>
        <dbReference type="EMBL" id="PSN64661.1"/>
    </source>
</evidence>
<protein>
    <submittedName>
        <fullName evidence="1">Uncharacterized protein</fullName>
    </submittedName>
</protein>
<proteinExistence type="predicted"/>
<dbReference type="Proteomes" id="UP000240883">
    <property type="component" value="Unassembled WGS sequence"/>
</dbReference>
<sequence length="311" mass="36007">MIDFKKGPYADSAPDEPDKLELALFKYVFASIVYTDEESVEHRDAIQSEMEETEATIGNWLFKMQESELGIEEWATSPPRCDDPPLSGNPPKNFCEAVYFHLVHYVRFREQTENIIEPDDTIYGDIDKIITVKDLAGSLRGMMGEFGQLYMWKDPRSASVRSMSLIVAPKDFFDGKEGRDGEMETKAVMYLMKREEQDEVWWLFWYGMFESEESEEGNLIKEELEEGGLEEEESEEEKSEEEILEEKKREAARAQVVLDDLYHHFSFVLSNWEIYYRGKVAKAIKHCGGREKLIKIVTNSAYKPNGKGAHE</sequence>
<dbReference type="AlphaFoldDB" id="A0A2T2NGU7"/>
<dbReference type="EMBL" id="KZ678138">
    <property type="protein sequence ID" value="PSN64661.1"/>
    <property type="molecule type" value="Genomic_DNA"/>
</dbReference>
<accession>A0A2T2NGU7</accession>
<evidence type="ECO:0000313" key="2">
    <source>
        <dbReference type="Proteomes" id="UP000240883"/>
    </source>
</evidence>
<reference evidence="1 2" key="1">
    <citation type="journal article" date="2018" name="Front. Microbiol.">
        <title>Genome-Wide Analysis of Corynespora cassiicola Leaf Fall Disease Putative Effectors.</title>
        <authorList>
            <person name="Lopez D."/>
            <person name="Ribeiro S."/>
            <person name="Label P."/>
            <person name="Fumanal B."/>
            <person name="Venisse J.S."/>
            <person name="Kohler A."/>
            <person name="de Oliveira R.R."/>
            <person name="Labutti K."/>
            <person name="Lipzen A."/>
            <person name="Lail K."/>
            <person name="Bauer D."/>
            <person name="Ohm R.A."/>
            <person name="Barry K.W."/>
            <person name="Spatafora J."/>
            <person name="Grigoriev I.V."/>
            <person name="Martin F.M."/>
            <person name="Pujade-Renaud V."/>
        </authorList>
    </citation>
    <scope>NUCLEOTIDE SEQUENCE [LARGE SCALE GENOMIC DNA]</scope>
    <source>
        <strain evidence="1 2">Philippines</strain>
    </source>
</reference>
<name>A0A2T2NGU7_CORCC</name>
<organism evidence="1 2">
    <name type="scientific">Corynespora cassiicola Philippines</name>
    <dbReference type="NCBI Taxonomy" id="1448308"/>
    <lineage>
        <taxon>Eukaryota</taxon>
        <taxon>Fungi</taxon>
        <taxon>Dikarya</taxon>
        <taxon>Ascomycota</taxon>
        <taxon>Pezizomycotina</taxon>
        <taxon>Dothideomycetes</taxon>
        <taxon>Pleosporomycetidae</taxon>
        <taxon>Pleosporales</taxon>
        <taxon>Corynesporascaceae</taxon>
        <taxon>Corynespora</taxon>
    </lineage>
</organism>